<dbReference type="Proteomes" id="UP000814140">
    <property type="component" value="Unassembled WGS sequence"/>
</dbReference>
<sequence length="164" mass="18527">MDTVRSNCDRWPHRYPKHLSFAGSDNLSLALFTGVFVVVLHHSDRAAVRSNNQQIVNHMARVPLSAATLTQQHPAFTLDRTSTSTEFIDCKPTRAMLHLTSVYFYTPLLHKERHVLHATDFNALVRYGHGSCATSASQPYQPFPSPEQGPRSCRQSGNAWLRLR</sequence>
<reference evidence="1" key="2">
    <citation type="journal article" date="2022" name="New Phytol.">
        <title>Evolutionary transition to the ectomycorrhizal habit in the genomes of a hyperdiverse lineage of mushroom-forming fungi.</title>
        <authorList>
            <person name="Looney B."/>
            <person name="Miyauchi S."/>
            <person name="Morin E."/>
            <person name="Drula E."/>
            <person name="Courty P.E."/>
            <person name="Kohler A."/>
            <person name="Kuo A."/>
            <person name="LaButti K."/>
            <person name="Pangilinan J."/>
            <person name="Lipzen A."/>
            <person name="Riley R."/>
            <person name="Andreopoulos W."/>
            <person name="He G."/>
            <person name="Johnson J."/>
            <person name="Nolan M."/>
            <person name="Tritt A."/>
            <person name="Barry K.W."/>
            <person name="Grigoriev I.V."/>
            <person name="Nagy L.G."/>
            <person name="Hibbett D."/>
            <person name="Henrissat B."/>
            <person name="Matheny P.B."/>
            <person name="Labbe J."/>
            <person name="Martin F.M."/>
        </authorList>
    </citation>
    <scope>NUCLEOTIDE SEQUENCE</scope>
    <source>
        <strain evidence="1">HHB10654</strain>
    </source>
</reference>
<accession>A0ACB8SU36</accession>
<name>A0ACB8SU36_9AGAM</name>
<evidence type="ECO:0000313" key="2">
    <source>
        <dbReference type="Proteomes" id="UP000814140"/>
    </source>
</evidence>
<organism evidence="1 2">
    <name type="scientific">Artomyces pyxidatus</name>
    <dbReference type="NCBI Taxonomy" id="48021"/>
    <lineage>
        <taxon>Eukaryota</taxon>
        <taxon>Fungi</taxon>
        <taxon>Dikarya</taxon>
        <taxon>Basidiomycota</taxon>
        <taxon>Agaricomycotina</taxon>
        <taxon>Agaricomycetes</taxon>
        <taxon>Russulales</taxon>
        <taxon>Auriscalpiaceae</taxon>
        <taxon>Artomyces</taxon>
    </lineage>
</organism>
<dbReference type="EMBL" id="MU277226">
    <property type="protein sequence ID" value="KAI0059460.1"/>
    <property type="molecule type" value="Genomic_DNA"/>
</dbReference>
<gene>
    <name evidence="1" type="ORF">BV25DRAFT_1127332</name>
</gene>
<comment type="caution">
    <text evidence="1">The sequence shown here is derived from an EMBL/GenBank/DDBJ whole genome shotgun (WGS) entry which is preliminary data.</text>
</comment>
<reference evidence="1" key="1">
    <citation type="submission" date="2021-03" db="EMBL/GenBank/DDBJ databases">
        <authorList>
            <consortium name="DOE Joint Genome Institute"/>
            <person name="Ahrendt S."/>
            <person name="Looney B.P."/>
            <person name="Miyauchi S."/>
            <person name="Morin E."/>
            <person name="Drula E."/>
            <person name="Courty P.E."/>
            <person name="Chicoki N."/>
            <person name="Fauchery L."/>
            <person name="Kohler A."/>
            <person name="Kuo A."/>
            <person name="Labutti K."/>
            <person name="Pangilinan J."/>
            <person name="Lipzen A."/>
            <person name="Riley R."/>
            <person name="Andreopoulos W."/>
            <person name="He G."/>
            <person name="Johnson J."/>
            <person name="Barry K.W."/>
            <person name="Grigoriev I.V."/>
            <person name="Nagy L."/>
            <person name="Hibbett D."/>
            <person name="Henrissat B."/>
            <person name="Matheny P.B."/>
            <person name="Labbe J."/>
            <person name="Martin F."/>
        </authorList>
    </citation>
    <scope>NUCLEOTIDE SEQUENCE</scope>
    <source>
        <strain evidence="1">HHB10654</strain>
    </source>
</reference>
<protein>
    <submittedName>
        <fullName evidence="1">Uncharacterized protein</fullName>
    </submittedName>
</protein>
<keyword evidence="2" id="KW-1185">Reference proteome</keyword>
<evidence type="ECO:0000313" key="1">
    <source>
        <dbReference type="EMBL" id="KAI0059460.1"/>
    </source>
</evidence>
<proteinExistence type="predicted"/>